<keyword evidence="2" id="KW-1185">Reference proteome</keyword>
<organism evidence="1 2">
    <name type="scientific">Trema orientale</name>
    <name type="common">Charcoal tree</name>
    <name type="synonym">Celtis orientalis</name>
    <dbReference type="NCBI Taxonomy" id="63057"/>
    <lineage>
        <taxon>Eukaryota</taxon>
        <taxon>Viridiplantae</taxon>
        <taxon>Streptophyta</taxon>
        <taxon>Embryophyta</taxon>
        <taxon>Tracheophyta</taxon>
        <taxon>Spermatophyta</taxon>
        <taxon>Magnoliopsida</taxon>
        <taxon>eudicotyledons</taxon>
        <taxon>Gunneridae</taxon>
        <taxon>Pentapetalae</taxon>
        <taxon>rosids</taxon>
        <taxon>fabids</taxon>
        <taxon>Rosales</taxon>
        <taxon>Cannabaceae</taxon>
        <taxon>Trema</taxon>
    </lineage>
</organism>
<dbReference type="EMBL" id="JXTC01000105">
    <property type="protein sequence ID" value="PON88472.1"/>
    <property type="molecule type" value="Genomic_DNA"/>
</dbReference>
<name>A0A2P5ESH1_TREOI</name>
<evidence type="ECO:0000313" key="2">
    <source>
        <dbReference type="Proteomes" id="UP000237000"/>
    </source>
</evidence>
<dbReference type="Proteomes" id="UP000237000">
    <property type="component" value="Unassembled WGS sequence"/>
</dbReference>
<comment type="caution">
    <text evidence="1">The sequence shown here is derived from an EMBL/GenBank/DDBJ whole genome shotgun (WGS) entry which is preliminary data.</text>
</comment>
<proteinExistence type="predicted"/>
<dbReference type="AlphaFoldDB" id="A0A2P5ESH1"/>
<dbReference type="OrthoDB" id="10576045at2759"/>
<reference evidence="2" key="1">
    <citation type="submission" date="2016-06" db="EMBL/GenBank/DDBJ databases">
        <title>Parallel loss of symbiosis genes in relatives of nitrogen-fixing non-legume Parasponia.</title>
        <authorList>
            <person name="Van Velzen R."/>
            <person name="Holmer R."/>
            <person name="Bu F."/>
            <person name="Rutten L."/>
            <person name="Van Zeijl A."/>
            <person name="Liu W."/>
            <person name="Santuari L."/>
            <person name="Cao Q."/>
            <person name="Sharma T."/>
            <person name="Shen D."/>
            <person name="Roswanjaya Y."/>
            <person name="Wardhani T."/>
            <person name="Kalhor M.S."/>
            <person name="Jansen J."/>
            <person name="Van den Hoogen J."/>
            <person name="Gungor B."/>
            <person name="Hartog M."/>
            <person name="Hontelez J."/>
            <person name="Verver J."/>
            <person name="Yang W.-C."/>
            <person name="Schijlen E."/>
            <person name="Repin R."/>
            <person name="Schilthuizen M."/>
            <person name="Schranz E."/>
            <person name="Heidstra R."/>
            <person name="Miyata K."/>
            <person name="Fedorova E."/>
            <person name="Kohlen W."/>
            <person name="Bisseling T."/>
            <person name="Smit S."/>
            <person name="Geurts R."/>
        </authorList>
    </citation>
    <scope>NUCLEOTIDE SEQUENCE [LARGE SCALE GENOMIC DNA]</scope>
    <source>
        <strain evidence="2">cv. RG33-2</strain>
    </source>
</reference>
<protein>
    <submittedName>
        <fullName evidence="1">Uncharacterized protein</fullName>
    </submittedName>
</protein>
<dbReference type="InParanoid" id="A0A2P5ESH1"/>
<gene>
    <name evidence="1" type="ORF">TorRG33x02_156860</name>
</gene>
<sequence length="127" mass="14779">MSPSIIFLSMEVVFVARLNTFLAFWSGDHDLMEWGSMKFDLFLELLQDVQDKLSKVYEGPGPRDATSLLLEEEDYWRHGSRTTWLESGDQNAHTFSWKSLSKRSLLPCNLMMDGLEMCTVFSREFRV</sequence>
<evidence type="ECO:0000313" key="1">
    <source>
        <dbReference type="EMBL" id="PON88472.1"/>
    </source>
</evidence>
<accession>A0A2P5ESH1</accession>